<keyword evidence="3" id="KW-1185">Reference proteome</keyword>
<evidence type="ECO:0000313" key="3">
    <source>
        <dbReference type="Proteomes" id="UP000324222"/>
    </source>
</evidence>
<comment type="caution">
    <text evidence="2">The sequence shown here is derived from an EMBL/GenBank/DDBJ whole genome shotgun (WGS) entry which is preliminary data.</text>
</comment>
<evidence type="ECO:0000313" key="2">
    <source>
        <dbReference type="EMBL" id="MPC46814.1"/>
    </source>
</evidence>
<sequence>MDRCWTLQAEGNPGKVTRAGNHHAGGTCLYGDERDISHRSSDAELVGPPEDPHQVPAEVTPKSVNQRHTKHLSPSRAAPPLRSTSISPSQDASRPAHPLRGGGGRTLVGGRGGAAACITSMNRFFCPEKSV</sequence>
<dbReference type="EMBL" id="VSRR010007394">
    <property type="protein sequence ID" value="MPC46814.1"/>
    <property type="molecule type" value="Genomic_DNA"/>
</dbReference>
<feature type="region of interest" description="Disordered" evidence="1">
    <location>
        <begin position="1"/>
        <end position="108"/>
    </location>
</feature>
<evidence type="ECO:0000256" key="1">
    <source>
        <dbReference type="SAM" id="MobiDB-lite"/>
    </source>
</evidence>
<dbReference type="Proteomes" id="UP000324222">
    <property type="component" value="Unassembled WGS sequence"/>
</dbReference>
<feature type="compositionally biased region" description="Basic and acidic residues" evidence="1">
    <location>
        <begin position="31"/>
        <end position="42"/>
    </location>
</feature>
<protein>
    <submittedName>
        <fullName evidence="2">Uncharacterized protein</fullName>
    </submittedName>
</protein>
<dbReference type="AlphaFoldDB" id="A0A5B7FR25"/>
<gene>
    <name evidence="2" type="ORF">E2C01_040543</name>
</gene>
<reference evidence="2 3" key="1">
    <citation type="submission" date="2019-05" db="EMBL/GenBank/DDBJ databases">
        <title>Another draft genome of Portunus trituberculatus and its Hox gene families provides insights of decapod evolution.</title>
        <authorList>
            <person name="Jeong J.-H."/>
            <person name="Song I."/>
            <person name="Kim S."/>
            <person name="Choi T."/>
            <person name="Kim D."/>
            <person name="Ryu S."/>
            <person name="Kim W."/>
        </authorList>
    </citation>
    <scope>NUCLEOTIDE SEQUENCE [LARGE SCALE GENOMIC DNA]</scope>
    <source>
        <tissue evidence="2">Muscle</tissue>
    </source>
</reference>
<organism evidence="2 3">
    <name type="scientific">Portunus trituberculatus</name>
    <name type="common">Swimming crab</name>
    <name type="synonym">Neptunus trituberculatus</name>
    <dbReference type="NCBI Taxonomy" id="210409"/>
    <lineage>
        <taxon>Eukaryota</taxon>
        <taxon>Metazoa</taxon>
        <taxon>Ecdysozoa</taxon>
        <taxon>Arthropoda</taxon>
        <taxon>Crustacea</taxon>
        <taxon>Multicrustacea</taxon>
        <taxon>Malacostraca</taxon>
        <taxon>Eumalacostraca</taxon>
        <taxon>Eucarida</taxon>
        <taxon>Decapoda</taxon>
        <taxon>Pleocyemata</taxon>
        <taxon>Brachyura</taxon>
        <taxon>Eubrachyura</taxon>
        <taxon>Portunoidea</taxon>
        <taxon>Portunidae</taxon>
        <taxon>Portuninae</taxon>
        <taxon>Portunus</taxon>
    </lineage>
</organism>
<feature type="compositionally biased region" description="Polar residues" evidence="1">
    <location>
        <begin position="82"/>
        <end position="92"/>
    </location>
</feature>
<accession>A0A5B7FR25</accession>
<name>A0A5B7FR25_PORTR</name>
<proteinExistence type="predicted"/>